<dbReference type="InterPro" id="IPR046250">
    <property type="entry name" value="DUF6283"/>
</dbReference>
<dbReference type="AlphaFoldDB" id="A0A8H9N1T6"/>
<proteinExistence type="predicted"/>
<reference evidence="1" key="2">
    <citation type="submission" date="2019-01" db="EMBL/GenBank/DDBJ databases">
        <authorList>
            <consortium name="NCBI Pathogen Detection Project"/>
        </authorList>
    </citation>
    <scope>NUCLEOTIDE SEQUENCE</scope>
    <source>
        <strain evidence="1">BCW_3452</strain>
    </source>
</reference>
<gene>
    <name evidence="1" type="ORF">I7730_16005</name>
</gene>
<evidence type="ECO:0000313" key="1">
    <source>
        <dbReference type="EMBL" id="HAS8541287.1"/>
    </source>
</evidence>
<organism evidence="1">
    <name type="scientific">Vibrio vulnificus</name>
    <dbReference type="NCBI Taxonomy" id="672"/>
    <lineage>
        <taxon>Bacteria</taxon>
        <taxon>Pseudomonadati</taxon>
        <taxon>Pseudomonadota</taxon>
        <taxon>Gammaproteobacteria</taxon>
        <taxon>Vibrionales</taxon>
        <taxon>Vibrionaceae</taxon>
        <taxon>Vibrio</taxon>
    </lineage>
</organism>
<protein>
    <submittedName>
        <fullName evidence="1">Uncharacterized protein</fullName>
    </submittedName>
</protein>
<dbReference type="Proteomes" id="UP000863257">
    <property type="component" value="Unassembled WGS sequence"/>
</dbReference>
<sequence>MKQKPKQRKCFAHKPCKACPWKRSSKVGGGDIPNFDMEMMRNLAGTAPERGKSDDAFRKVFACHDSKEGGEYACAGYVARDGQHNISLRLLAAQTNTPIQPIIERAEQEDLYDDFWEMLDDYEAANSKD</sequence>
<dbReference type="EMBL" id="DACRBY010000020">
    <property type="protein sequence ID" value="HAS8541287.1"/>
    <property type="molecule type" value="Genomic_DNA"/>
</dbReference>
<dbReference type="Pfam" id="PF19800">
    <property type="entry name" value="DUF6283"/>
    <property type="match status" value="1"/>
</dbReference>
<reference evidence="1" key="1">
    <citation type="journal article" date="2018" name="Genome Biol.">
        <title>SKESA: strategic k-mer extension for scrupulous assemblies.</title>
        <authorList>
            <person name="Souvorov A."/>
            <person name="Agarwala R."/>
            <person name="Lipman D.J."/>
        </authorList>
    </citation>
    <scope>NUCLEOTIDE SEQUENCE</scope>
    <source>
        <strain evidence="1">BCW_3452</strain>
    </source>
</reference>
<accession>A0A8H9N1T6</accession>
<comment type="caution">
    <text evidence="1">The sequence shown here is derived from an EMBL/GenBank/DDBJ whole genome shotgun (WGS) entry which is preliminary data.</text>
</comment>
<name>A0A8H9N1T6_VIBVL</name>